<proteinExistence type="predicted"/>
<dbReference type="Proteomes" id="UP001470230">
    <property type="component" value="Unassembled WGS sequence"/>
</dbReference>
<evidence type="ECO:0008006" key="3">
    <source>
        <dbReference type="Google" id="ProtNLM"/>
    </source>
</evidence>
<name>A0ABR2H6K7_9EUKA</name>
<sequence length="739" mass="87216">MEPNCFIIRPKIPADLLDNEQRETAKKRIEMIPFDRPNFEFISFIDFCIFTQNEYFVFQVDVQTNKSVHVEMFKRKISSFSTSSRNFYFFVDISYNFSVIKVYMKYHITDFKFQRIDNIPCLKFFHSNQDTTDFMQMYIKPSEDTLLSHVAKHFLNAKHKCPDCILSYFHNLMNTTCSLSNFISGKYTKNIMEILNTVPGYISIIYQNQSLLNPKDSEEIQTLTIIYPWAVSTLKSIHYLEVDGSFDGMSPYVYCCVQGILFNESIPIAITIAPTECLELYKVFFDTINQLTKENPFNWNEFVVCSDMHSAIKSICKSLGIIQYFCHRHLLQHFGSSCSLALFANRLLKCFSLDRYIVVSADILKELEEFENERSKIAPINHDFQLKIDEIRIMASFEDCDHDSDYYYIRWALWIRRTHHVGRCSNHNESLHCVINRTLNSHNGLPRKLFHLVDTTLKHYIYLEKRHGGSIQRKINDYKQLLIKLFKNPTFDIFEYTKEECFCQEDLYNSLIYGTNIPCRHQILLKAKPIMKMVNDILKSDPDSVSLNDLVKEILMQRNLMKVITEDSVEILKNSLQLAVINTRKKISLNNDVILQLYNAIQSCLMFDQPPMPNIDLNWNVHILKEEKSNEYIAFKKKETQDFHRVIEIPNEDKDTLISENQSDAKKKAKFILFQTIKELMYVYPKMKDTSLAYSICFDQYLNYISFLNDDEIYLYLPKFKIECWKNADIAMNDKRFFK</sequence>
<keyword evidence="2" id="KW-1185">Reference proteome</keyword>
<accession>A0ABR2H6K7</accession>
<dbReference type="EMBL" id="JAPFFF010000040">
    <property type="protein sequence ID" value="KAK8841858.1"/>
    <property type="molecule type" value="Genomic_DNA"/>
</dbReference>
<evidence type="ECO:0000313" key="1">
    <source>
        <dbReference type="EMBL" id="KAK8841858.1"/>
    </source>
</evidence>
<gene>
    <name evidence="1" type="ORF">M9Y10_026810</name>
</gene>
<protein>
    <recommendedName>
        <fullName evidence="3">MULE transposase domain-containing protein</fullName>
    </recommendedName>
</protein>
<comment type="caution">
    <text evidence="1">The sequence shown here is derived from an EMBL/GenBank/DDBJ whole genome shotgun (WGS) entry which is preliminary data.</text>
</comment>
<evidence type="ECO:0000313" key="2">
    <source>
        <dbReference type="Proteomes" id="UP001470230"/>
    </source>
</evidence>
<organism evidence="1 2">
    <name type="scientific">Tritrichomonas musculus</name>
    <dbReference type="NCBI Taxonomy" id="1915356"/>
    <lineage>
        <taxon>Eukaryota</taxon>
        <taxon>Metamonada</taxon>
        <taxon>Parabasalia</taxon>
        <taxon>Tritrichomonadida</taxon>
        <taxon>Tritrichomonadidae</taxon>
        <taxon>Tritrichomonas</taxon>
    </lineage>
</organism>
<reference evidence="1 2" key="1">
    <citation type="submission" date="2024-04" db="EMBL/GenBank/DDBJ databases">
        <title>Tritrichomonas musculus Genome.</title>
        <authorList>
            <person name="Alves-Ferreira E."/>
            <person name="Grigg M."/>
            <person name="Lorenzi H."/>
            <person name="Galac M."/>
        </authorList>
    </citation>
    <scope>NUCLEOTIDE SEQUENCE [LARGE SCALE GENOMIC DNA]</scope>
    <source>
        <strain evidence="1 2">EAF2021</strain>
    </source>
</reference>